<feature type="transmembrane region" description="Helical" evidence="7">
    <location>
        <begin position="35"/>
        <end position="59"/>
    </location>
</feature>
<sequence length="346" mass="39381">MNKRKFERDPDDRIITGVCGGLARYFGVSSRLIRFLFFISVFFSFSLTFWIYILFWLIAPMRHSIREKLSRELRKKARNLDRLVKDARERASPGLSEKLLNIQELIEPLLPELESRTLNREPELRPVYEAAFVHLPDLLENFLRLPANYAKATPINGVKTAQSQLTDELQQLERTLANVTKGRYGQKFAKSADALDSLSARFEDDPTTPYRLKLESLQGRVAGRLDPEATAKIESIKNSLLAALNRLIQTVDGSDPNLYNVKQIALEYLPNTVDKYLALPQGLADNEPLSLGKTAQAAFHEQLDLLDGTLTRMVTSLYQEDAQGLLINGHFLRDKFIDGQLEWMGK</sequence>
<evidence type="ECO:0000256" key="6">
    <source>
        <dbReference type="SAM" id="Coils"/>
    </source>
</evidence>
<dbReference type="GO" id="GO:0005886">
    <property type="term" value="C:plasma membrane"/>
    <property type="evidence" value="ECO:0007669"/>
    <property type="project" value="UniProtKB-SubCell"/>
</dbReference>
<dbReference type="PANTHER" id="PTHR33885:SF3">
    <property type="entry name" value="PHAGE SHOCK PROTEIN C"/>
    <property type="match status" value="1"/>
</dbReference>
<dbReference type="InterPro" id="IPR052027">
    <property type="entry name" value="PspC"/>
</dbReference>
<dbReference type="AlphaFoldDB" id="A0A2W4QZ26"/>
<keyword evidence="3 7" id="KW-0812">Transmembrane</keyword>
<evidence type="ECO:0000256" key="7">
    <source>
        <dbReference type="SAM" id="Phobius"/>
    </source>
</evidence>
<dbReference type="Pfam" id="PF04024">
    <property type="entry name" value="PspC"/>
    <property type="match status" value="1"/>
</dbReference>
<evidence type="ECO:0000256" key="5">
    <source>
        <dbReference type="ARBA" id="ARBA00023136"/>
    </source>
</evidence>
<evidence type="ECO:0000256" key="3">
    <source>
        <dbReference type="ARBA" id="ARBA00022692"/>
    </source>
</evidence>
<dbReference type="PANTHER" id="PTHR33885">
    <property type="entry name" value="PHAGE SHOCK PROTEIN C"/>
    <property type="match status" value="1"/>
</dbReference>
<evidence type="ECO:0000259" key="8">
    <source>
        <dbReference type="Pfam" id="PF04024"/>
    </source>
</evidence>
<gene>
    <name evidence="9" type="ORF">DM484_15345</name>
</gene>
<keyword evidence="5 7" id="KW-0472">Membrane</keyword>
<evidence type="ECO:0000256" key="2">
    <source>
        <dbReference type="ARBA" id="ARBA00022475"/>
    </source>
</evidence>
<evidence type="ECO:0000313" key="10">
    <source>
        <dbReference type="Proteomes" id="UP000249396"/>
    </source>
</evidence>
<protein>
    <recommendedName>
        <fullName evidence="8">Phage shock protein PspC N-terminal domain-containing protein</fullName>
    </recommendedName>
</protein>
<organism evidence="9 10">
    <name type="scientific">Candidatus Methylumidiphilus alinenensis</name>
    <dbReference type="NCBI Taxonomy" id="2202197"/>
    <lineage>
        <taxon>Bacteria</taxon>
        <taxon>Pseudomonadati</taxon>
        <taxon>Pseudomonadota</taxon>
        <taxon>Gammaproteobacteria</taxon>
        <taxon>Methylococcales</taxon>
        <taxon>Candidatus Methylumidiphilus</taxon>
    </lineage>
</organism>
<proteinExistence type="predicted"/>
<accession>A0A2W4QZ26</accession>
<dbReference type="InterPro" id="IPR007168">
    <property type="entry name" value="Phageshock_PspC_N"/>
</dbReference>
<feature type="domain" description="Phage shock protein PspC N-terminal" evidence="8">
    <location>
        <begin position="4"/>
        <end position="61"/>
    </location>
</feature>
<reference evidence="9 10" key="1">
    <citation type="journal article" date="2018" name="Aquat. Microb. Ecol.">
        <title>Gammaproteobacterial methanotrophs dominate.</title>
        <authorList>
            <person name="Rissanen A.J."/>
            <person name="Saarenheimo J."/>
            <person name="Tiirola M."/>
            <person name="Peura S."/>
            <person name="Aalto S.L."/>
            <person name="Karvinen A."/>
            <person name="Nykanen H."/>
        </authorList>
    </citation>
    <scope>NUCLEOTIDE SEQUENCE [LARGE SCALE GENOMIC DNA]</scope>
    <source>
        <strain evidence="9">AMbin10</strain>
    </source>
</reference>
<evidence type="ECO:0000256" key="1">
    <source>
        <dbReference type="ARBA" id="ARBA00004162"/>
    </source>
</evidence>
<comment type="caution">
    <text evidence="9">The sequence shown here is derived from an EMBL/GenBank/DDBJ whole genome shotgun (WGS) entry which is preliminary data.</text>
</comment>
<keyword evidence="2" id="KW-1003">Cell membrane</keyword>
<feature type="coiled-coil region" evidence="6">
    <location>
        <begin position="155"/>
        <end position="182"/>
    </location>
</feature>
<name>A0A2W4QZ26_9GAMM</name>
<dbReference type="Proteomes" id="UP000249396">
    <property type="component" value="Unassembled WGS sequence"/>
</dbReference>
<keyword evidence="6" id="KW-0175">Coiled coil</keyword>
<comment type="subcellular location">
    <subcellularLocation>
        <location evidence="1">Cell membrane</location>
        <topology evidence="1">Single-pass membrane protein</topology>
    </subcellularLocation>
</comment>
<keyword evidence="4 7" id="KW-1133">Transmembrane helix</keyword>
<evidence type="ECO:0000256" key="4">
    <source>
        <dbReference type="ARBA" id="ARBA00022989"/>
    </source>
</evidence>
<dbReference type="EMBL" id="QJPH01000345">
    <property type="protein sequence ID" value="PZN77072.1"/>
    <property type="molecule type" value="Genomic_DNA"/>
</dbReference>
<evidence type="ECO:0000313" key="9">
    <source>
        <dbReference type="EMBL" id="PZN77072.1"/>
    </source>
</evidence>